<feature type="non-terminal residue" evidence="2">
    <location>
        <position position="1"/>
    </location>
</feature>
<dbReference type="Proteomes" id="UP001140817">
    <property type="component" value="Unassembled WGS sequence"/>
</dbReference>
<dbReference type="RefSeq" id="WP_257560943.1">
    <property type="nucleotide sequence ID" value="NZ_JANKBY010000564.1"/>
</dbReference>
<organism evidence="2 3">
    <name type="scientific">Terrisporobacter muris</name>
    <dbReference type="NCBI Taxonomy" id="2963284"/>
    <lineage>
        <taxon>Bacteria</taxon>
        <taxon>Bacillati</taxon>
        <taxon>Bacillota</taxon>
        <taxon>Clostridia</taxon>
        <taxon>Peptostreptococcales</taxon>
        <taxon>Peptostreptococcaceae</taxon>
        <taxon>Terrisporobacter</taxon>
    </lineage>
</organism>
<dbReference type="EMBL" id="JANKBY010000564">
    <property type="protein sequence ID" value="MCR1825110.1"/>
    <property type="molecule type" value="Genomic_DNA"/>
</dbReference>
<dbReference type="SUPFAM" id="SSF52540">
    <property type="entry name" value="P-loop containing nucleoside triphosphate hydrolases"/>
    <property type="match status" value="1"/>
</dbReference>
<dbReference type="PANTHER" id="PTHR34932:SF1">
    <property type="entry name" value="TRPL TRANSLOCATION DEFECT PROTEIN 14"/>
    <property type="match status" value="1"/>
</dbReference>
<sequence length="388" mass="45206">NIFIYKFNKIFDNIGGTNKMKTIKKIVITGGPCSGKSTMLNLIENTFKEKGYKVLIVSETATELIRGGVSPLGGKENMFIFQDYLLNLQFKKEEVYEKAAKEMDAEKTIILYDRGLLDNKAYVSKEEFEVILDKFGTTENELIDRYDLVLHLVTTANGAEEHYTLANNAARSESLEDARKLDELTMNAWVGHPRLRIFDNSTDFEGKVERVLKEIYNDLDEHMPTGTIRKYLVNVENIDIDSIINTSEKMDIVQHYLKSSNQNVERRIRQIGSGENYSYYYTEKEKINNYRTFRKEKKISDKLYLTYLSEIDNQLFTIIKTRYCFVYENQYFKLDVFNNDKKYGILEIEATDQNGKILLPDFLNIKADVTKDSMYSNYEISKRNYVGK</sequence>
<dbReference type="Gene3D" id="3.40.50.300">
    <property type="entry name" value="P-loop containing nucleotide triphosphate hydrolases"/>
    <property type="match status" value="1"/>
</dbReference>
<accession>A0A9X2MEF1</accession>
<reference evidence="2" key="1">
    <citation type="submission" date="2022-07" db="EMBL/GenBank/DDBJ databases">
        <title>Enhanced cultured diversity of the mouse gut microbiota enables custom-made synthetic communities.</title>
        <authorList>
            <person name="Afrizal A."/>
        </authorList>
    </citation>
    <scope>NUCLEOTIDE SEQUENCE</scope>
    <source>
        <strain evidence="2">DSM 29186</strain>
    </source>
</reference>
<dbReference type="InterPro" id="IPR033469">
    <property type="entry name" value="CYTH-like_dom_sf"/>
</dbReference>
<keyword evidence="3" id="KW-1185">Reference proteome</keyword>
<name>A0A9X2MEF1_9FIRM</name>
<dbReference type="Gene3D" id="2.40.320.10">
    <property type="entry name" value="Hypothetical Protein Pfu-838710-001"/>
    <property type="match status" value="1"/>
</dbReference>
<comment type="caution">
    <text evidence="2">The sequence shown here is derived from an EMBL/GenBank/DDBJ whole genome shotgun (WGS) entry which is preliminary data.</text>
</comment>
<dbReference type="AlphaFoldDB" id="A0A9X2MEF1"/>
<dbReference type="GO" id="GO:0070300">
    <property type="term" value="F:phosphatidic acid binding"/>
    <property type="evidence" value="ECO:0007669"/>
    <property type="project" value="TreeGrafter"/>
</dbReference>
<evidence type="ECO:0000259" key="1">
    <source>
        <dbReference type="Pfam" id="PF13521"/>
    </source>
</evidence>
<feature type="domain" description="NadR/Ttd14 AAA" evidence="1">
    <location>
        <begin position="25"/>
        <end position="205"/>
    </location>
</feature>
<dbReference type="PANTHER" id="PTHR34932">
    <property type="entry name" value="TRPL TRANSLOCATION DEFECT PROTEIN 14"/>
    <property type="match status" value="1"/>
</dbReference>
<dbReference type="InterPro" id="IPR027417">
    <property type="entry name" value="P-loop_NTPase"/>
</dbReference>
<dbReference type="Pfam" id="PF13521">
    <property type="entry name" value="AAA_28"/>
    <property type="match status" value="1"/>
</dbReference>
<protein>
    <submittedName>
        <fullName evidence="2">AAA family ATPase</fullName>
    </submittedName>
</protein>
<dbReference type="InterPro" id="IPR053227">
    <property type="entry name" value="TRPL-trafficking_regulator"/>
</dbReference>
<dbReference type="GO" id="GO:0005525">
    <property type="term" value="F:GTP binding"/>
    <property type="evidence" value="ECO:0007669"/>
    <property type="project" value="TreeGrafter"/>
</dbReference>
<dbReference type="InterPro" id="IPR038727">
    <property type="entry name" value="NadR/Ttd14_AAA_dom"/>
</dbReference>
<evidence type="ECO:0000313" key="2">
    <source>
        <dbReference type="EMBL" id="MCR1825110.1"/>
    </source>
</evidence>
<proteinExistence type="predicted"/>
<evidence type="ECO:0000313" key="3">
    <source>
        <dbReference type="Proteomes" id="UP001140817"/>
    </source>
</evidence>
<dbReference type="SUPFAM" id="SSF55154">
    <property type="entry name" value="CYTH-like phosphatases"/>
    <property type="match status" value="1"/>
</dbReference>
<dbReference type="GO" id="GO:0035091">
    <property type="term" value="F:phosphatidylinositol binding"/>
    <property type="evidence" value="ECO:0007669"/>
    <property type="project" value="TreeGrafter"/>
</dbReference>
<gene>
    <name evidence="2" type="ORF">NSA58_20400</name>
</gene>